<proteinExistence type="inferred from homology"/>
<dbReference type="EC" id="3.1.26.3" evidence="9"/>
<keyword evidence="9" id="KW-0963">Cytoplasm</keyword>
<dbReference type="PANTHER" id="PTHR11207">
    <property type="entry name" value="RIBONUCLEASE III"/>
    <property type="match status" value="1"/>
</dbReference>
<dbReference type="InterPro" id="IPR014720">
    <property type="entry name" value="dsRBD_dom"/>
</dbReference>
<dbReference type="CDD" id="cd10845">
    <property type="entry name" value="DSRM_RNAse_III_family"/>
    <property type="match status" value="1"/>
</dbReference>
<dbReference type="Pfam" id="PF00035">
    <property type="entry name" value="dsrm"/>
    <property type="match status" value="1"/>
</dbReference>
<keyword evidence="6 9" id="KW-0255">Endonuclease</keyword>
<sequence length="394" mass="44834">MAISNNERISRALTILHQGLYPYFEREMRRANGERWLTIAASSLPEDPALRRKPEDILRDDISALLKVIIKQWDKVFKTRLSYGERALISEIIEIRNKQAHQNTKRFSSDDTYRALDSMVRLLTAVSAPEVTMLEKSKQEVLRMLSPKQAEEARIRENLDELLKKVPFQDASLLLRALSHTSYIYENPNSGEDNERLEFLGDALLNFLSGDYLYHRYPDMKEGELTSLRARLVDKPQLAKFAVSLDLGKWMRLGKGAEGDGGRKQSRLLSNTFEALIGAYFLDSGIDSVRYFVESLFDVALTENPSVNLQDEGIYNNLVDSKNRFQEWVQRHVTTNPPEYVTKQVGGLSHAPIFTAKVFVDGKEYGEGKGRNKKDAEKAAAENALAKLKQEGML</sequence>
<dbReference type="FunFam" id="1.10.1520.10:FF:000001">
    <property type="entry name" value="Ribonuclease 3"/>
    <property type="match status" value="1"/>
</dbReference>
<keyword evidence="4 9" id="KW-0507">mRNA processing</keyword>
<keyword evidence="3 9" id="KW-0698">rRNA processing</keyword>
<dbReference type="Gene3D" id="3.30.160.20">
    <property type="match status" value="1"/>
</dbReference>
<dbReference type="GO" id="GO:0010468">
    <property type="term" value="P:regulation of gene expression"/>
    <property type="evidence" value="ECO:0007669"/>
    <property type="project" value="TreeGrafter"/>
</dbReference>
<comment type="function">
    <text evidence="9">Digests double-stranded RNA. Involved in the processing of primary rRNA transcript to yield the immediate precursors to the large and small rRNAs (23S and 16S). Processes some mRNAs, and tRNAs when they are encoded in the rRNA operon. Processes pre-crRNA and tracrRNA of type II CRISPR loci if present in the organism.</text>
</comment>
<dbReference type="OrthoDB" id="9805026at2"/>
<dbReference type="Proteomes" id="UP000218287">
    <property type="component" value="Chromosome"/>
</dbReference>
<dbReference type="GO" id="GO:0004525">
    <property type="term" value="F:ribonuclease III activity"/>
    <property type="evidence" value="ECO:0007669"/>
    <property type="project" value="UniProtKB-UniRule"/>
</dbReference>
<dbReference type="InterPro" id="IPR036389">
    <property type="entry name" value="RNase_III_sf"/>
</dbReference>
<reference evidence="12 13" key="1">
    <citation type="submission" date="2017-06" db="EMBL/GenBank/DDBJ databases">
        <title>Genome sequencing of cyanobaciteial culture collection at National Institute for Environmental Studies (NIES).</title>
        <authorList>
            <person name="Hirose Y."/>
            <person name="Shimura Y."/>
            <person name="Fujisawa T."/>
            <person name="Nakamura Y."/>
            <person name="Kawachi M."/>
        </authorList>
    </citation>
    <scope>NUCLEOTIDE SEQUENCE [LARGE SCALE GENOMIC DNA]</scope>
    <source>
        <strain evidence="12 13">NIES-21</strain>
    </source>
</reference>
<name>A0A1Z4GDJ6_9CYAN</name>
<dbReference type="InterPro" id="IPR041650">
    <property type="entry name" value="HEPN_Swt1"/>
</dbReference>
<evidence type="ECO:0000256" key="4">
    <source>
        <dbReference type="ARBA" id="ARBA00022664"/>
    </source>
</evidence>
<dbReference type="PROSITE" id="PS50137">
    <property type="entry name" value="DS_RBD"/>
    <property type="match status" value="1"/>
</dbReference>
<evidence type="ECO:0000256" key="2">
    <source>
        <dbReference type="ARBA" id="ARBA00010183"/>
    </source>
</evidence>
<dbReference type="GO" id="GO:0006397">
    <property type="term" value="P:mRNA processing"/>
    <property type="evidence" value="ECO:0007669"/>
    <property type="project" value="UniProtKB-UniRule"/>
</dbReference>
<dbReference type="PROSITE" id="PS00517">
    <property type="entry name" value="RNASE_3_1"/>
    <property type="match status" value="1"/>
</dbReference>
<dbReference type="Pfam" id="PF14622">
    <property type="entry name" value="Ribonucleas_3_3"/>
    <property type="match status" value="1"/>
</dbReference>
<feature type="binding site" evidence="9">
    <location>
        <position position="274"/>
    </location>
    <ligand>
        <name>Mg(2+)</name>
        <dbReference type="ChEBI" id="CHEBI:18420"/>
    </ligand>
</feature>
<comment type="catalytic activity">
    <reaction evidence="1 9">
        <text>Endonucleolytic cleavage to 5'-phosphomonoester.</text>
        <dbReference type="EC" id="3.1.26.3"/>
    </reaction>
</comment>
<dbReference type="CDD" id="cd00593">
    <property type="entry name" value="RIBOc"/>
    <property type="match status" value="1"/>
</dbReference>
<evidence type="ECO:0000256" key="5">
    <source>
        <dbReference type="ARBA" id="ARBA00022722"/>
    </source>
</evidence>
<evidence type="ECO:0000313" key="13">
    <source>
        <dbReference type="Proteomes" id="UP000218287"/>
    </source>
</evidence>
<feature type="binding site" evidence="9">
    <location>
        <position position="271"/>
    </location>
    <ligand>
        <name>Mg(2+)</name>
        <dbReference type="ChEBI" id="CHEBI:18420"/>
    </ligand>
</feature>
<evidence type="ECO:0000256" key="1">
    <source>
        <dbReference type="ARBA" id="ARBA00000109"/>
    </source>
</evidence>
<feature type="domain" description="DRBM" evidence="10">
    <location>
        <begin position="320"/>
        <end position="390"/>
    </location>
</feature>
<evidence type="ECO:0000256" key="6">
    <source>
        <dbReference type="ARBA" id="ARBA00022759"/>
    </source>
</evidence>
<dbReference type="EMBL" id="AP018174">
    <property type="protein sequence ID" value="BAY15580.1"/>
    <property type="molecule type" value="Genomic_DNA"/>
</dbReference>
<comment type="cofactor">
    <cofactor evidence="9">
        <name>Mg(2+)</name>
        <dbReference type="ChEBI" id="CHEBI:18420"/>
    </cofactor>
</comment>
<dbReference type="SMART" id="SM00358">
    <property type="entry name" value="DSRM"/>
    <property type="match status" value="1"/>
</dbReference>
<evidence type="ECO:0000256" key="7">
    <source>
        <dbReference type="ARBA" id="ARBA00022801"/>
    </source>
</evidence>
<dbReference type="SUPFAM" id="SSF54768">
    <property type="entry name" value="dsRNA-binding domain-like"/>
    <property type="match status" value="1"/>
</dbReference>
<gene>
    <name evidence="9 12" type="primary">rnc</name>
    <name evidence="12" type="ORF">NIES21_13970</name>
</gene>
<keyword evidence="9" id="KW-0819">tRNA processing</keyword>
<keyword evidence="9" id="KW-0460">Magnesium</keyword>
<dbReference type="HAMAP" id="MF_00104">
    <property type="entry name" value="RNase_III"/>
    <property type="match status" value="1"/>
</dbReference>
<keyword evidence="9" id="KW-0699">rRNA-binding</keyword>
<evidence type="ECO:0000259" key="10">
    <source>
        <dbReference type="PROSITE" id="PS50137"/>
    </source>
</evidence>
<dbReference type="GO" id="GO:0006364">
    <property type="term" value="P:rRNA processing"/>
    <property type="evidence" value="ECO:0007669"/>
    <property type="project" value="UniProtKB-UniRule"/>
</dbReference>
<accession>A0A1Z4GDJ6</accession>
<dbReference type="GO" id="GO:0046872">
    <property type="term" value="F:metal ion binding"/>
    <property type="evidence" value="ECO:0007669"/>
    <property type="project" value="UniProtKB-KW"/>
</dbReference>
<keyword evidence="7 9" id="KW-0378">Hydrolase</keyword>
<dbReference type="InterPro" id="IPR000999">
    <property type="entry name" value="RNase_III_dom"/>
</dbReference>
<organism evidence="12 13">
    <name type="scientific">Anabaenopsis circularis NIES-21</name>
    <dbReference type="NCBI Taxonomy" id="1085406"/>
    <lineage>
        <taxon>Bacteria</taxon>
        <taxon>Bacillati</taxon>
        <taxon>Cyanobacteriota</taxon>
        <taxon>Cyanophyceae</taxon>
        <taxon>Nostocales</taxon>
        <taxon>Nodulariaceae</taxon>
        <taxon>Anabaenopsis</taxon>
    </lineage>
</organism>
<dbReference type="Pfam" id="PF18731">
    <property type="entry name" value="HEPN_Swt1"/>
    <property type="match status" value="1"/>
</dbReference>
<feature type="binding site" evidence="9">
    <location>
        <position position="198"/>
    </location>
    <ligand>
        <name>Mg(2+)</name>
        <dbReference type="ChEBI" id="CHEBI:18420"/>
    </ligand>
</feature>
<dbReference type="SUPFAM" id="SSF69065">
    <property type="entry name" value="RNase III domain-like"/>
    <property type="match status" value="1"/>
</dbReference>
<evidence type="ECO:0000313" key="12">
    <source>
        <dbReference type="EMBL" id="BAY15580.1"/>
    </source>
</evidence>
<feature type="active site" evidence="9">
    <location>
        <position position="274"/>
    </location>
</feature>
<dbReference type="GO" id="GO:0005737">
    <property type="term" value="C:cytoplasm"/>
    <property type="evidence" value="ECO:0007669"/>
    <property type="project" value="UniProtKB-SubCell"/>
</dbReference>
<evidence type="ECO:0000256" key="8">
    <source>
        <dbReference type="ARBA" id="ARBA00022884"/>
    </source>
</evidence>
<dbReference type="GO" id="GO:0003725">
    <property type="term" value="F:double-stranded RNA binding"/>
    <property type="evidence" value="ECO:0007669"/>
    <property type="project" value="TreeGrafter"/>
</dbReference>
<dbReference type="GO" id="GO:0008033">
    <property type="term" value="P:tRNA processing"/>
    <property type="evidence" value="ECO:0007669"/>
    <property type="project" value="UniProtKB-KW"/>
</dbReference>
<dbReference type="GO" id="GO:0019843">
    <property type="term" value="F:rRNA binding"/>
    <property type="evidence" value="ECO:0007669"/>
    <property type="project" value="UniProtKB-KW"/>
</dbReference>
<evidence type="ECO:0000256" key="3">
    <source>
        <dbReference type="ARBA" id="ARBA00022552"/>
    </source>
</evidence>
<protein>
    <recommendedName>
        <fullName evidence="9">Ribonuclease 3</fullName>
        <ecNumber evidence="9">3.1.26.3</ecNumber>
    </recommendedName>
    <alternativeName>
        <fullName evidence="9">Ribonuclease III</fullName>
        <shortName evidence="9">RNase III</shortName>
    </alternativeName>
</protein>
<dbReference type="PROSITE" id="PS50142">
    <property type="entry name" value="RNASE_3_2"/>
    <property type="match status" value="1"/>
</dbReference>
<keyword evidence="13" id="KW-1185">Reference proteome</keyword>
<dbReference type="NCBIfam" id="TIGR02191">
    <property type="entry name" value="RNaseIII"/>
    <property type="match status" value="1"/>
</dbReference>
<keyword evidence="5 9" id="KW-0540">Nuclease</keyword>
<dbReference type="AlphaFoldDB" id="A0A1Z4GDJ6"/>
<feature type="active site" evidence="9">
    <location>
        <position position="202"/>
    </location>
</feature>
<dbReference type="PANTHER" id="PTHR11207:SF0">
    <property type="entry name" value="RIBONUCLEASE 3"/>
    <property type="match status" value="1"/>
</dbReference>
<evidence type="ECO:0000259" key="11">
    <source>
        <dbReference type="PROSITE" id="PS50142"/>
    </source>
</evidence>
<dbReference type="InterPro" id="IPR011907">
    <property type="entry name" value="RNase_III"/>
</dbReference>
<dbReference type="Gene3D" id="1.10.1520.10">
    <property type="entry name" value="Ribonuclease III domain"/>
    <property type="match status" value="1"/>
</dbReference>
<evidence type="ECO:0000256" key="9">
    <source>
        <dbReference type="HAMAP-Rule" id="MF_00104"/>
    </source>
</evidence>
<dbReference type="SMART" id="SM00535">
    <property type="entry name" value="RIBOc"/>
    <property type="match status" value="1"/>
</dbReference>
<comment type="similarity">
    <text evidence="2">Belongs to the ribonuclease III family.</text>
</comment>
<keyword evidence="9" id="KW-0479">Metal-binding</keyword>
<keyword evidence="8 9" id="KW-0694">RNA-binding</keyword>
<comment type="subcellular location">
    <subcellularLocation>
        <location evidence="9">Cytoplasm</location>
    </subcellularLocation>
</comment>
<feature type="domain" description="RNase III" evidence="11">
    <location>
        <begin position="152"/>
        <end position="285"/>
    </location>
</feature>
<comment type="subunit">
    <text evidence="9">Homodimer.</text>
</comment>